<dbReference type="InterPro" id="IPR050396">
    <property type="entry name" value="Glycosyltr_51/Transpeptidase"/>
</dbReference>
<dbReference type="Pfam" id="PF00905">
    <property type="entry name" value="Transpeptidase"/>
    <property type="match status" value="1"/>
</dbReference>
<evidence type="ECO:0000256" key="19">
    <source>
        <dbReference type="ARBA" id="ARBA00023136"/>
    </source>
</evidence>
<feature type="domain" description="Glycosyl transferase family 51" evidence="29">
    <location>
        <begin position="78"/>
        <end position="257"/>
    </location>
</feature>
<keyword evidence="12 31" id="KW-0808">Transferase</keyword>
<dbReference type="UniPathway" id="UPA00219"/>
<evidence type="ECO:0000256" key="17">
    <source>
        <dbReference type="ARBA" id="ARBA00022984"/>
    </source>
</evidence>
<dbReference type="STRING" id="582899.Hden_0844"/>
<comment type="similarity">
    <text evidence="4">In the N-terminal section; belongs to the glycosyltransferase 51 family.</text>
</comment>
<keyword evidence="18" id="KW-1133">Transmembrane helix</keyword>
<evidence type="ECO:0000256" key="12">
    <source>
        <dbReference type="ARBA" id="ARBA00022679"/>
    </source>
</evidence>
<keyword evidence="21" id="KW-0511">Multifunctional enzyme</keyword>
<keyword evidence="9" id="KW-0121">Carboxypeptidase</keyword>
<feature type="compositionally biased region" description="Low complexity" evidence="27">
    <location>
        <begin position="824"/>
        <end position="834"/>
    </location>
</feature>
<dbReference type="EC" id="3.4.16.4" evidence="5"/>
<dbReference type="GO" id="GO:0009002">
    <property type="term" value="F:serine-type D-Ala-D-Ala carboxypeptidase activity"/>
    <property type="evidence" value="ECO:0007669"/>
    <property type="project" value="UniProtKB-EC"/>
</dbReference>
<dbReference type="SUPFAM" id="SSF53955">
    <property type="entry name" value="Lysozyme-like"/>
    <property type="match status" value="1"/>
</dbReference>
<evidence type="ECO:0000256" key="26">
    <source>
        <dbReference type="ARBA" id="ARBA00060592"/>
    </source>
</evidence>
<evidence type="ECO:0000256" key="15">
    <source>
        <dbReference type="ARBA" id="ARBA00022960"/>
    </source>
</evidence>
<dbReference type="OrthoDB" id="9766909at2"/>
<dbReference type="InterPro" id="IPR036950">
    <property type="entry name" value="PBP_transglycosylase"/>
</dbReference>
<dbReference type="GO" id="GO:0046677">
    <property type="term" value="P:response to antibiotic"/>
    <property type="evidence" value="ECO:0007669"/>
    <property type="project" value="UniProtKB-KW"/>
</dbReference>
<evidence type="ECO:0000256" key="3">
    <source>
        <dbReference type="ARBA" id="ARBA00007090"/>
    </source>
</evidence>
<evidence type="ECO:0000256" key="23">
    <source>
        <dbReference type="ARBA" id="ARBA00034000"/>
    </source>
</evidence>
<dbReference type="GO" id="GO:0008658">
    <property type="term" value="F:penicillin binding"/>
    <property type="evidence" value="ECO:0007669"/>
    <property type="project" value="InterPro"/>
</dbReference>
<reference evidence="32" key="1">
    <citation type="journal article" date="2011" name="J. Bacteriol.">
        <title>Genome sequences of eight morphologically diverse alphaproteobacteria.</title>
        <authorList>
            <consortium name="US DOE Joint Genome Institute"/>
            <person name="Brown P.J."/>
            <person name="Kysela D.T."/>
            <person name="Buechlein A."/>
            <person name="Hemmerich C."/>
            <person name="Brun Y.V."/>
        </authorList>
    </citation>
    <scope>NUCLEOTIDE SEQUENCE [LARGE SCALE GENOMIC DNA]</scope>
    <source>
        <strain evidence="32">ATCC 51888 / DSM 1869 / NCIB 11706 / TK 0415</strain>
    </source>
</reference>
<keyword evidence="8" id="KW-0997">Cell inner membrane</keyword>
<evidence type="ECO:0000313" key="32">
    <source>
        <dbReference type="Proteomes" id="UP000002033"/>
    </source>
</evidence>
<dbReference type="Gene3D" id="1.10.3810.10">
    <property type="entry name" value="Biosynthetic peptidoglycan transglycosylase-like"/>
    <property type="match status" value="1"/>
</dbReference>
<dbReference type="SUPFAM" id="SSF56601">
    <property type="entry name" value="beta-lactamase/transpeptidase-like"/>
    <property type="match status" value="1"/>
</dbReference>
<evidence type="ECO:0000256" key="27">
    <source>
        <dbReference type="SAM" id="MobiDB-lite"/>
    </source>
</evidence>
<keyword evidence="16" id="KW-0735">Signal-anchor</keyword>
<evidence type="ECO:0000256" key="2">
    <source>
        <dbReference type="ARBA" id="ARBA00004752"/>
    </source>
</evidence>
<feature type="domain" description="Penicillin-binding protein OB-like" evidence="30">
    <location>
        <begin position="346"/>
        <end position="465"/>
    </location>
</feature>
<dbReference type="Pfam" id="PF17092">
    <property type="entry name" value="PCB_OB"/>
    <property type="match status" value="1"/>
</dbReference>
<dbReference type="GO" id="GO:0008360">
    <property type="term" value="P:regulation of cell shape"/>
    <property type="evidence" value="ECO:0007669"/>
    <property type="project" value="UniProtKB-KW"/>
</dbReference>
<evidence type="ECO:0000256" key="9">
    <source>
        <dbReference type="ARBA" id="ARBA00022645"/>
    </source>
</evidence>
<dbReference type="EC" id="2.4.99.28" evidence="24"/>
<comment type="pathway">
    <text evidence="26">Glycan biosynthesis.</text>
</comment>
<comment type="catalytic activity">
    <reaction evidence="23">
        <text>Preferential cleavage: (Ac)2-L-Lys-D-Ala-|-D-Ala. Also transpeptidation of peptidyl-alanyl moieties that are N-acyl substituents of D-alanine.</text>
        <dbReference type="EC" id="3.4.16.4"/>
    </reaction>
</comment>
<accession>D8JU71</accession>
<dbReference type="NCBIfam" id="TIGR02074">
    <property type="entry name" value="PBP_1a_fam"/>
    <property type="match status" value="1"/>
</dbReference>
<evidence type="ECO:0000256" key="16">
    <source>
        <dbReference type="ARBA" id="ARBA00022968"/>
    </source>
</evidence>
<dbReference type="KEGG" id="hdn:Hden_0844"/>
<evidence type="ECO:0000256" key="21">
    <source>
        <dbReference type="ARBA" id="ARBA00023268"/>
    </source>
</evidence>
<feature type="region of interest" description="Disordered" evidence="27">
    <location>
        <begin position="824"/>
        <end position="861"/>
    </location>
</feature>
<dbReference type="GO" id="GO:0009252">
    <property type="term" value="P:peptidoglycan biosynthetic process"/>
    <property type="evidence" value="ECO:0007669"/>
    <property type="project" value="UniProtKB-UniPathway"/>
</dbReference>
<evidence type="ECO:0000256" key="10">
    <source>
        <dbReference type="ARBA" id="ARBA00022670"/>
    </source>
</evidence>
<evidence type="ECO:0000256" key="5">
    <source>
        <dbReference type="ARBA" id="ARBA00012448"/>
    </source>
</evidence>
<evidence type="ECO:0000256" key="25">
    <source>
        <dbReference type="ARBA" id="ARBA00049902"/>
    </source>
</evidence>
<name>D8JU71_HYPDA</name>
<dbReference type="InterPro" id="IPR012338">
    <property type="entry name" value="Beta-lactam/transpept-like"/>
</dbReference>
<comment type="similarity">
    <text evidence="3">In the C-terminal section; belongs to the transpeptidase family.</text>
</comment>
<evidence type="ECO:0000256" key="6">
    <source>
        <dbReference type="ARBA" id="ARBA00018638"/>
    </source>
</evidence>
<dbReference type="PANTHER" id="PTHR32282:SF27">
    <property type="entry name" value="PENICILLIN-BINDING PROTEIN 1A"/>
    <property type="match status" value="1"/>
</dbReference>
<keyword evidence="17" id="KW-0573">Peptidoglycan synthesis</keyword>
<dbReference type="GO" id="GO:0008955">
    <property type="term" value="F:peptidoglycan glycosyltransferase activity"/>
    <property type="evidence" value="ECO:0007669"/>
    <property type="project" value="UniProtKB-EC"/>
</dbReference>
<dbReference type="Pfam" id="PF00912">
    <property type="entry name" value="Transgly"/>
    <property type="match status" value="1"/>
</dbReference>
<evidence type="ECO:0000256" key="1">
    <source>
        <dbReference type="ARBA" id="ARBA00004249"/>
    </source>
</evidence>
<evidence type="ECO:0000256" key="4">
    <source>
        <dbReference type="ARBA" id="ARBA00007739"/>
    </source>
</evidence>
<organism evidence="31 32">
    <name type="scientific">Hyphomicrobium denitrificans (strain ATCC 51888 / DSM 1869 / NCIMB 11706 / TK 0415)</name>
    <dbReference type="NCBI Taxonomy" id="582899"/>
    <lineage>
        <taxon>Bacteria</taxon>
        <taxon>Pseudomonadati</taxon>
        <taxon>Pseudomonadota</taxon>
        <taxon>Alphaproteobacteria</taxon>
        <taxon>Hyphomicrobiales</taxon>
        <taxon>Hyphomicrobiaceae</taxon>
        <taxon>Hyphomicrobium</taxon>
    </lineage>
</organism>
<keyword evidence="11 31" id="KW-0328">Glycosyltransferase</keyword>
<proteinExistence type="inferred from homology"/>
<evidence type="ECO:0000256" key="18">
    <source>
        <dbReference type="ARBA" id="ARBA00022989"/>
    </source>
</evidence>
<dbReference type="InterPro" id="IPR001264">
    <property type="entry name" value="Glyco_trans_51"/>
</dbReference>
<keyword evidence="22" id="KW-0961">Cell wall biogenesis/degradation</keyword>
<evidence type="ECO:0000256" key="8">
    <source>
        <dbReference type="ARBA" id="ARBA00022519"/>
    </source>
</evidence>
<feature type="domain" description="Penicillin-binding protein transpeptidase" evidence="28">
    <location>
        <begin position="467"/>
        <end position="759"/>
    </location>
</feature>
<keyword evidence="13" id="KW-0812">Transmembrane</keyword>
<evidence type="ECO:0000313" key="31">
    <source>
        <dbReference type="EMBL" id="ADJ22661.1"/>
    </source>
</evidence>
<dbReference type="Proteomes" id="UP000002033">
    <property type="component" value="Chromosome"/>
</dbReference>
<protein>
    <recommendedName>
        <fullName evidence="6">Penicillin-binding protein 1A</fullName>
        <ecNumber evidence="24">2.4.99.28</ecNumber>
        <ecNumber evidence="5">3.4.16.4</ecNumber>
    </recommendedName>
</protein>
<keyword evidence="14" id="KW-0378">Hydrolase</keyword>
<keyword evidence="7" id="KW-1003">Cell membrane</keyword>
<dbReference type="GO" id="GO:0005886">
    <property type="term" value="C:plasma membrane"/>
    <property type="evidence" value="ECO:0007669"/>
    <property type="project" value="UniProtKB-SubCell"/>
</dbReference>
<dbReference type="RefSeq" id="WP_013214876.1">
    <property type="nucleotide sequence ID" value="NC_014313.1"/>
</dbReference>
<dbReference type="PANTHER" id="PTHR32282">
    <property type="entry name" value="BINDING PROTEIN TRANSPEPTIDASE, PUTATIVE-RELATED"/>
    <property type="match status" value="1"/>
</dbReference>
<dbReference type="GO" id="GO:0030288">
    <property type="term" value="C:outer membrane-bounded periplasmic space"/>
    <property type="evidence" value="ECO:0007669"/>
    <property type="project" value="TreeGrafter"/>
</dbReference>
<dbReference type="Gene3D" id="2.40.50.140">
    <property type="entry name" value="Nucleic acid-binding proteins"/>
    <property type="match status" value="1"/>
</dbReference>
<dbReference type="FunFam" id="1.10.3810.10:FF:000003">
    <property type="entry name" value="Penicillin-binding protein 1a"/>
    <property type="match status" value="1"/>
</dbReference>
<dbReference type="InterPro" id="IPR001460">
    <property type="entry name" value="PCN-bd_Tpept"/>
</dbReference>
<evidence type="ECO:0000259" key="30">
    <source>
        <dbReference type="Pfam" id="PF17092"/>
    </source>
</evidence>
<comment type="subcellular location">
    <subcellularLocation>
        <location evidence="1">Cell inner membrane</location>
        <topology evidence="1">Single-pass type II membrane protein</topology>
    </subcellularLocation>
</comment>
<evidence type="ECO:0000256" key="20">
    <source>
        <dbReference type="ARBA" id="ARBA00023251"/>
    </source>
</evidence>
<evidence type="ECO:0000259" key="29">
    <source>
        <dbReference type="Pfam" id="PF00912"/>
    </source>
</evidence>
<dbReference type="CAZy" id="GT51">
    <property type="family name" value="Glycosyltransferase Family 51"/>
</dbReference>
<evidence type="ECO:0000256" key="13">
    <source>
        <dbReference type="ARBA" id="ARBA00022692"/>
    </source>
</evidence>
<sequence precursor="true">MRAPTLPPQGGNRRRKKRRKSLLLSFLGFSFATFVLLFLAASAGAGFMVWQASRDLPDYESLSKYEPPVMTRIHAHDGSLIAEFARERRIFVPINTIPKRVIGAFLSAEDRRFYDHGGIDFQGVLRAVYAAVEAKMHGSNKRAQGASTITQQVAKNFLLTNERSIERKIKEAILAVRIESAYSKDKILELYLNEIYLGMNSYGVGAAALTYFNKELKDLNVEEAAYLAALPKGPNNYHPFRQKARATERRNWIIGEMAENGYVSAEEATAAKQKPLAVNLRPVGAHISTAEFFAEEVRRTLLARYGEDKLYGGGLSVRTTLDPHLQQLAKSALIDGLVKFDRKRGWRGPVSKIDISGDWGEALGAIRSPADIQPWRLGVVLETQKTKAVIGFKPARQQDSTLVKDREAVEVTLDDMKWAAYQKGGKKIDAKSTGDILKPGDVVYVAPKDPANIQGVWSLMQIPEVGGGLVAMDPYTGRVLAVAGGFSYDLSQFDRVIQAKRQPGSSFKPFVYAAAIDNGYKPSSIILDAPIEIDQGPGQDIWRPENYDDKDATGPETLRFGIEHSRNQMTVRLAQDLGMPLIIDYAKRFGIYDDMLPVLSMSLGAGETTLLRMATGYCMLANGGREVKSTLIDRIQDRYGRTIWRHDERQCMGCTADRWANQPEPELIDDRPQAIDPHTAYQVTSILEGVVQRGTGQVLKSLDRPIAGKTGTTNQEKDAWFIGYTPTLVVGVYVGYDTPKPMGKGNTGGLIAAPIFGEFVKNAMVDTPPAPFRVPPGIKFVRVDLKTGLRASADDTKTILEAFKPDEEPDDGYSMIGFANATADASAAAGASPYQAPPPPPPPPPQPSARQDGGLAPNGFW</sequence>
<evidence type="ECO:0000256" key="11">
    <source>
        <dbReference type="ARBA" id="ARBA00022676"/>
    </source>
</evidence>
<keyword evidence="20" id="KW-0046">Antibiotic resistance</keyword>
<dbReference type="HOGENOM" id="CLU_006354_2_4_5"/>
<dbReference type="AlphaFoldDB" id="D8JU71"/>
<evidence type="ECO:0000256" key="7">
    <source>
        <dbReference type="ARBA" id="ARBA00022475"/>
    </source>
</evidence>
<dbReference type="InterPro" id="IPR031376">
    <property type="entry name" value="PCB_OB"/>
</dbReference>
<keyword evidence="10" id="KW-0645">Protease</keyword>
<gene>
    <name evidence="31" type="ordered locus">Hden_0844</name>
</gene>
<evidence type="ECO:0000256" key="14">
    <source>
        <dbReference type="ARBA" id="ARBA00022801"/>
    </source>
</evidence>
<dbReference type="InterPro" id="IPR012340">
    <property type="entry name" value="NA-bd_OB-fold"/>
</dbReference>
<keyword evidence="19" id="KW-0472">Membrane</keyword>
<dbReference type="eggNOG" id="COG5009">
    <property type="taxonomic scope" value="Bacteria"/>
</dbReference>
<evidence type="ECO:0000259" key="28">
    <source>
        <dbReference type="Pfam" id="PF00905"/>
    </source>
</evidence>
<evidence type="ECO:0000256" key="22">
    <source>
        <dbReference type="ARBA" id="ARBA00023316"/>
    </source>
</evidence>
<comment type="pathway">
    <text evidence="2">Cell wall biogenesis; peptidoglycan biosynthesis.</text>
</comment>
<comment type="catalytic activity">
    <reaction evidence="25">
        <text>[GlcNAc-(1-&gt;4)-Mur2Ac(oyl-L-Ala-gamma-D-Glu-L-Lys-D-Ala-D-Ala)](n)-di-trans,octa-cis-undecaprenyl diphosphate + beta-D-GlcNAc-(1-&gt;4)-Mur2Ac(oyl-L-Ala-gamma-D-Glu-L-Lys-D-Ala-D-Ala)-di-trans,octa-cis-undecaprenyl diphosphate = [GlcNAc-(1-&gt;4)-Mur2Ac(oyl-L-Ala-gamma-D-Glu-L-Lys-D-Ala-D-Ala)](n+1)-di-trans,octa-cis-undecaprenyl diphosphate + di-trans,octa-cis-undecaprenyl diphosphate + H(+)</text>
        <dbReference type="Rhea" id="RHEA:23708"/>
        <dbReference type="Rhea" id="RHEA-COMP:9602"/>
        <dbReference type="Rhea" id="RHEA-COMP:9603"/>
        <dbReference type="ChEBI" id="CHEBI:15378"/>
        <dbReference type="ChEBI" id="CHEBI:58405"/>
        <dbReference type="ChEBI" id="CHEBI:60033"/>
        <dbReference type="ChEBI" id="CHEBI:78435"/>
        <dbReference type="EC" id="2.4.99.28"/>
    </reaction>
</comment>
<dbReference type="GO" id="GO:0006508">
    <property type="term" value="P:proteolysis"/>
    <property type="evidence" value="ECO:0007669"/>
    <property type="project" value="UniProtKB-KW"/>
</dbReference>
<keyword evidence="15" id="KW-0133">Cell shape</keyword>
<dbReference type="InterPro" id="IPR023346">
    <property type="entry name" value="Lysozyme-like_dom_sf"/>
</dbReference>
<keyword evidence="32" id="KW-1185">Reference proteome</keyword>
<feature type="compositionally biased region" description="Pro residues" evidence="27">
    <location>
        <begin position="835"/>
        <end position="847"/>
    </location>
</feature>
<dbReference type="GO" id="GO:0071555">
    <property type="term" value="P:cell wall organization"/>
    <property type="evidence" value="ECO:0007669"/>
    <property type="project" value="UniProtKB-KW"/>
</dbReference>
<dbReference type="Gene3D" id="3.40.710.10">
    <property type="entry name" value="DD-peptidase/beta-lactamase superfamily"/>
    <property type="match status" value="2"/>
</dbReference>
<dbReference type="EMBL" id="CP002083">
    <property type="protein sequence ID" value="ADJ22661.1"/>
    <property type="molecule type" value="Genomic_DNA"/>
</dbReference>
<evidence type="ECO:0000256" key="24">
    <source>
        <dbReference type="ARBA" id="ARBA00044770"/>
    </source>
</evidence>